<sequence length="266" mass="30249">MLHKILFLVFIFSCTRCFCQSGKAYYVPFYRTGAKVVEIDVQINGLPSRFIFDPGASMVSFGRSYYQKLVNASLISDADIKYKTKTKLADGTLSDVTIVNLKRIMLGQIELNGIEAMIAEADNAPCLIGQSIIQNFSTVTIDNVNQRLVLTRTTNSSMLQLDNLKFIPCSNMVVAEVENVMEHIRKDKTAQIRNFALEDKIPSTNAINRIKNKITIRYFDRNDMTKSESLRNKFGVMGYADSQVFVEDMTPYFSQPIPNYIEIWIK</sequence>
<dbReference type="SUPFAM" id="SSF50630">
    <property type="entry name" value="Acid proteases"/>
    <property type="match status" value="1"/>
</dbReference>
<keyword evidence="1" id="KW-0645">Protease</keyword>
<keyword evidence="2" id="KW-1185">Reference proteome</keyword>
<dbReference type="Proteomes" id="UP001155483">
    <property type="component" value="Unassembled WGS sequence"/>
</dbReference>
<reference evidence="1" key="1">
    <citation type="submission" date="2022-09" db="EMBL/GenBank/DDBJ databases">
        <authorList>
            <person name="Yuan C."/>
            <person name="Ke Z."/>
        </authorList>
    </citation>
    <scope>NUCLEOTIDE SEQUENCE</scope>
    <source>
        <strain evidence="1">LB-8</strain>
    </source>
</reference>
<dbReference type="InterPro" id="IPR021109">
    <property type="entry name" value="Peptidase_aspartic_dom_sf"/>
</dbReference>
<keyword evidence="1" id="KW-0378">Hydrolase</keyword>
<evidence type="ECO:0000313" key="2">
    <source>
        <dbReference type="Proteomes" id="UP001155483"/>
    </source>
</evidence>
<gene>
    <name evidence="1" type="ORF">OCK74_19990</name>
</gene>
<organism evidence="1 2">
    <name type="scientific">Paraflavisolibacter caeni</name>
    <dbReference type="NCBI Taxonomy" id="2982496"/>
    <lineage>
        <taxon>Bacteria</taxon>
        <taxon>Pseudomonadati</taxon>
        <taxon>Bacteroidota</taxon>
        <taxon>Chitinophagia</taxon>
        <taxon>Chitinophagales</taxon>
        <taxon>Chitinophagaceae</taxon>
        <taxon>Paraflavisolibacter</taxon>
    </lineage>
</organism>
<name>A0A9X2XPP2_9BACT</name>
<dbReference type="Pfam" id="PF13975">
    <property type="entry name" value="gag-asp_proteas"/>
    <property type="match status" value="1"/>
</dbReference>
<protein>
    <submittedName>
        <fullName evidence="1">Retroviral-like aspartic protease family protein</fullName>
    </submittedName>
</protein>
<dbReference type="AlphaFoldDB" id="A0A9X2XPP2"/>
<dbReference type="GO" id="GO:0008233">
    <property type="term" value="F:peptidase activity"/>
    <property type="evidence" value="ECO:0007669"/>
    <property type="project" value="UniProtKB-KW"/>
</dbReference>
<accession>A0A9X2XPP2</accession>
<reference evidence="1" key="2">
    <citation type="submission" date="2023-04" db="EMBL/GenBank/DDBJ databases">
        <title>Paracnuella aquatica gen. nov., sp. nov., a member of the family Chitinophagaceae isolated from a hot spring.</title>
        <authorList>
            <person name="Wang C."/>
        </authorList>
    </citation>
    <scope>NUCLEOTIDE SEQUENCE</scope>
    <source>
        <strain evidence="1">LB-8</strain>
    </source>
</reference>
<dbReference type="CDD" id="cd05483">
    <property type="entry name" value="retropepsin_like_bacteria"/>
    <property type="match status" value="1"/>
</dbReference>
<dbReference type="Gene3D" id="2.40.70.10">
    <property type="entry name" value="Acid Proteases"/>
    <property type="match status" value="1"/>
</dbReference>
<dbReference type="GO" id="GO:0006508">
    <property type="term" value="P:proteolysis"/>
    <property type="evidence" value="ECO:0007669"/>
    <property type="project" value="UniProtKB-KW"/>
</dbReference>
<dbReference type="RefSeq" id="WP_279298853.1">
    <property type="nucleotide sequence ID" value="NZ_JAOTIF010000020.1"/>
</dbReference>
<comment type="caution">
    <text evidence="1">The sequence shown here is derived from an EMBL/GenBank/DDBJ whole genome shotgun (WGS) entry which is preliminary data.</text>
</comment>
<dbReference type="EMBL" id="JAOTIF010000020">
    <property type="protein sequence ID" value="MCU7551414.1"/>
    <property type="molecule type" value="Genomic_DNA"/>
</dbReference>
<dbReference type="InterPro" id="IPR034122">
    <property type="entry name" value="Retropepsin-like_bacterial"/>
</dbReference>
<evidence type="ECO:0000313" key="1">
    <source>
        <dbReference type="EMBL" id="MCU7551414.1"/>
    </source>
</evidence>
<proteinExistence type="predicted"/>